<reference evidence="1 2" key="1">
    <citation type="submission" date="2019-08" db="EMBL/GenBank/DDBJ databases">
        <title>The genome of the soybean aphid Biotype 1, its phylome, world population structure and adaptation to the North American continent.</title>
        <authorList>
            <person name="Giordano R."/>
            <person name="Donthu R.K."/>
            <person name="Hernandez A.G."/>
            <person name="Wright C.L."/>
            <person name="Zimin A.V."/>
        </authorList>
    </citation>
    <scope>NUCLEOTIDE SEQUENCE [LARGE SCALE GENOMIC DNA]</scope>
    <source>
        <tissue evidence="1">Whole aphids</tissue>
    </source>
</reference>
<organism evidence="1 2">
    <name type="scientific">Aphis glycines</name>
    <name type="common">Soybean aphid</name>
    <dbReference type="NCBI Taxonomy" id="307491"/>
    <lineage>
        <taxon>Eukaryota</taxon>
        <taxon>Metazoa</taxon>
        <taxon>Ecdysozoa</taxon>
        <taxon>Arthropoda</taxon>
        <taxon>Hexapoda</taxon>
        <taxon>Insecta</taxon>
        <taxon>Pterygota</taxon>
        <taxon>Neoptera</taxon>
        <taxon>Paraneoptera</taxon>
        <taxon>Hemiptera</taxon>
        <taxon>Sternorrhyncha</taxon>
        <taxon>Aphidomorpha</taxon>
        <taxon>Aphidoidea</taxon>
        <taxon>Aphididae</taxon>
        <taxon>Aphidini</taxon>
        <taxon>Aphis</taxon>
        <taxon>Aphis</taxon>
    </lineage>
</organism>
<dbReference type="AlphaFoldDB" id="A0A6G0UAQ2"/>
<gene>
    <name evidence="1" type="ORF">AGLY_000869</name>
</gene>
<name>A0A6G0UAQ2_APHGL</name>
<dbReference type="EMBL" id="VYZN01000001">
    <property type="protein sequence ID" value="KAE9545326.1"/>
    <property type="molecule type" value="Genomic_DNA"/>
</dbReference>
<proteinExistence type="predicted"/>
<sequence>HKVLYWNKCTYGCKKKQILLLKYKFTQYKLIFSILYKLLTGPSRFLHVIQSTNLSSINFSFISEYKVFKIISIFSKGNWRRKQDGLFKGGYANNFDKRFECFDVFKLQYDNISTKEVSLISLFSISSRINDLSFLFLIWSVIIISFNLDKLFRSHVKGITAKFWPVTKITCFFKLTKVISVNCLPGKSLLLDSVYNSQYLQNVTIFSELEFSLIQYPSNLSVLFLNDICKLIGKKVSSNGTDHTIIHMAFVLNIHNLANSIVSPSLMTATLLMNQISLQKTIYQNYSNNAPDFDLASKQNT</sequence>
<accession>A0A6G0UAQ2</accession>
<protein>
    <submittedName>
        <fullName evidence="1">Uncharacterized protein</fullName>
    </submittedName>
</protein>
<comment type="caution">
    <text evidence="1">The sequence shown here is derived from an EMBL/GenBank/DDBJ whole genome shotgun (WGS) entry which is preliminary data.</text>
</comment>
<keyword evidence="2" id="KW-1185">Reference proteome</keyword>
<evidence type="ECO:0000313" key="2">
    <source>
        <dbReference type="Proteomes" id="UP000475862"/>
    </source>
</evidence>
<dbReference type="Proteomes" id="UP000475862">
    <property type="component" value="Unassembled WGS sequence"/>
</dbReference>
<feature type="non-terminal residue" evidence="1">
    <location>
        <position position="1"/>
    </location>
</feature>
<evidence type="ECO:0000313" key="1">
    <source>
        <dbReference type="EMBL" id="KAE9545326.1"/>
    </source>
</evidence>